<organism evidence="1 2">
    <name type="scientific">Choristoneura fumiferana</name>
    <name type="common">Spruce budworm moth</name>
    <name type="synonym">Archips fumiferana</name>
    <dbReference type="NCBI Taxonomy" id="7141"/>
    <lineage>
        <taxon>Eukaryota</taxon>
        <taxon>Metazoa</taxon>
        <taxon>Ecdysozoa</taxon>
        <taxon>Arthropoda</taxon>
        <taxon>Hexapoda</taxon>
        <taxon>Insecta</taxon>
        <taxon>Pterygota</taxon>
        <taxon>Neoptera</taxon>
        <taxon>Endopterygota</taxon>
        <taxon>Lepidoptera</taxon>
        <taxon>Glossata</taxon>
        <taxon>Ditrysia</taxon>
        <taxon>Tortricoidea</taxon>
        <taxon>Tortricidae</taxon>
        <taxon>Tortricinae</taxon>
        <taxon>Choristoneura</taxon>
    </lineage>
</organism>
<protein>
    <submittedName>
        <fullName evidence="1">Uncharacterized protein</fullName>
    </submittedName>
</protein>
<proteinExistence type="predicted"/>
<reference evidence="1 2" key="1">
    <citation type="journal article" date="2022" name="Genome Biol. Evol.">
        <title>The Spruce Budworm Genome: Reconstructing the Evolutionary History of Antifreeze Proteins.</title>
        <authorList>
            <person name="Beliveau C."/>
            <person name="Gagne P."/>
            <person name="Picq S."/>
            <person name="Vernygora O."/>
            <person name="Keeling C.I."/>
            <person name="Pinkney K."/>
            <person name="Doucet D."/>
            <person name="Wen F."/>
            <person name="Johnston J.S."/>
            <person name="Maaroufi H."/>
            <person name="Boyle B."/>
            <person name="Laroche J."/>
            <person name="Dewar K."/>
            <person name="Juretic N."/>
            <person name="Blackburn G."/>
            <person name="Nisole A."/>
            <person name="Brunet B."/>
            <person name="Brandao M."/>
            <person name="Lumley L."/>
            <person name="Duan J."/>
            <person name="Quan G."/>
            <person name="Lucarotti C.J."/>
            <person name="Roe A.D."/>
            <person name="Sperling F.A.H."/>
            <person name="Levesque R.C."/>
            <person name="Cusson M."/>
        </authorList>
    </citation>
    <scope>NUCLEOTIDE SEQUENCE [LARGE SCALE GENOMIC DNA]</scope>
    <source>
        <strain evidence="1">Glfc:IPQL:Cfum</strain>
    </source>
</reference>
<dbReference type="Proteomes" id="UP001064048">
    <property type="component" value="Chromosome 23"/>
</dbReference>
<sequence length="209" mass="23212">MLLKENSLGHDLHTSNVDNLRPSIGTLANEVVVAWKIPRIYLSVYKNEWLKLLSFFVILVSVKPFSRISISACTRSQSVSAWFTSRSVFVFIFRALVQVFAPEELVHEDEHVSVLVAMRVRRAAGGAPHQRLAVVVADVVPSGLARRRCKKDNPVVISVELVSHLPPDFKLGAAVGVPRVRRVVEQAARAHGRDQPRVGVRLQMPEGAQ</sequence>
<evidence type="ECO:0000313" key="1">
    <source>
        <dbReference type="EMBL" id="KAI8439056.1"/>
    </source>
</evidence>
<dbReference type="EMBL" id="CM046123">
    <property type="protein sequence ID" value="KAI8439056.1"/>
    <property type="molecule type" value="Genomic_DNA"/>
</dbReference>
<comment type="caution">
    <text evidence="1">The sequence shown here is derived from an EMBL/GenBank/DDBJ whole genome shotgun (WGS) entry which is preliminary data.</text>
</comment>
<evidence type="ECO:0000313" key="2">
    <source>
        <dbReference type="Proteomes" id="UP001064048"/>
    </source>
</evidence>
<gene>
    <name evidence="1" type="ORF">MSG28_012927</name>
</gene>
<accession>A0ACC0KSB4</accession>
<name>A0ACC0KSB4_CHOFU</name>
<keyword evidence="2" id="KW-1185">Reference proteome</keyword>